<dbReference type="PANTHER" id="PTHR30055:SF196">
    <property type="entry name" value="HTH-TYPE TRANSCRIPTIONAL REGULATOR RUTR"/>
    <property type="match status" value="1"/>
</dbReference>
<dbReference type="RefSeq" id="WP_233504313.1">
    <property type="nucleotide sequence ID" value="NZ_JAMOFZ010000007.1"/>
</dbReference>
<dbReference type="GO" id="GO:0003700">
    <property type="term" value="F:DNA-binding transcription factor activity"/>
    <property type="evidence" value="ECO:0007669"/>
    <property type="project" value="TreeGrafter"/>
</dbReference>
<evidence type="ECO:0000256" key="1">
    <source>
        <dbReference type="ARBA" id="ARBA00023125"/>
    </source>
</evidence>
<accession>A0A318SI33</accession>
<dbReference type="SUPFAM" id="SSF46689">
    <property type="entry name" value="Homeodomain-like"/>
    <property type="match status" value="1"/>
</dbReference>
<dbReference type="Pfam" id="PF00440">
    <property type="entry name" value="TetR_N"/>
    <property type="match status" value="1"/>
</dbReference>
<dbReference type="AlphaFoldDB" id="A0A318SI33"/>
<protein>
    <submittedName>
        <fullName evidence="5">TetR family transcriptional regulator</fullName>
    </submittedName>
</protein>
<sequence length="271" mass="29502">MNRQPTTADMPKTPSTAAAGTAAKRARPAAAQPARKTTRKPALRTAPAPHVPAARSTSAATIRRRARQIEDKRAAILGAALGLFSRFGLHGTSVDKVAARADVSKSNLLYYFANKEELYVSVLRDLLAVWLEPLRGFSAEQDPRAAIGDYIRRKLAVSRDSPDASRLFCLEMVQGAPLLRDELGRELRDLVERKSEVIRAWVADGRLAPVEPHHLIFALWATTQHYADFGVQVQALTGSTLDDPEFFEAAVENVQRIVLDGIARASGATAG</sequence>
<dbReference type="Proteomes" id="UP000247540">
    <property type="component" value="Unassembled WGS sequence"/>
</dbReference>
<keyword evidence="1 2" id="KW-0238">DNA-binding</keyword>
<dbReference type="EMBL" id="QJTC01000007">
    <property type="protein sequence ID" value="PYE78356.1"/>
    <property type="molecule type" value="Genomic_DNA"/>
</dbReference>
<dbReference type="PROSITE" id="PS50977">
    <property type="entry name" value="HTH_TETR_2"/>
    <property type="match status" value="1"/>
</dbReference>
<dbReference type="InterPro" id="IPR013573">
    <property type="entry name" value="Tscrpt_reg_YcdC_C"/>
</dbReference>
<gene>
    <name evidence="5" type="ORF">DFQ15_1076</name>
</gene>
<dbReference type="GO" id="GO:0000976">
    <property type="term" value="F:transcription cis-regulatory region binding"/>
    <property type="evidence" value="ECO:0007669"/>
    <property type="project" value="TreeGrafter"/>
</dbReference>
<organism evidence="5 6">
    <name type="scientific">Xylophilus ampelinus</name>
    <dbReference type="NCBI Taxonomy" id="54067"/>
    <lineage>
        <taxon>Bacteria</taxon>
        <taxon>Pseudomonadati</taxon>
        <taxon>Pseudomonadota</taxon>
        <taxon>Betaproteobacteria</taxon>
        <taxon>Burkholderiales</taxon>
        <taxon>Xylophilus</taxon>
    </lineage>
</organism>
<dbReference type="PANTHER" id="PTHR30055">
    <property type="entry name" value="HTH-TYPE TRANSCRIPTIONAL REGULATOR RUTR"/>
    <property type="match status" value="1"/>
</dbReference>
<proteinExistence type="predicted"/>
<name>A0A318SI33_9BURK</name>
<dbReference type="NCBIfam" id="NF011584">
    <property type="entry name" value="PRK15008.1"/>
    <property type="match status" value="1"/>
</dbReference>
<feature type="compositionally biased region" description="Low complexity" evidence="3">
    <location>
        <begin position="11"/>
        <end position="35"/>
    </location>
</feature>
<evidence type="ECO:0000256" key="3">
    <source>
        <dbReference type="SAM" id="MobiDB-lite"/>
    </source>
</evidence>
<dbReference type="InterPro" id="IPR036271">
    <property type="entry name" value="Tet_transcr_reg_TetR-rel_C_sf"/>
</dbReference>
<dbReference type="InterPro" id="IPR001647">
    <property type="entry name" value="HTH_TetR"/>
</dbReference>
<evidence type="ECO:0000259" key="4">
    <source>
        <dbReference type="PROSITE" id="PS50977"/>
    </source>
</evidence>
<feature type="DNA-binding region" description="H-T-H motif" evidence="2">
    <location>
        <begin position="93"/>
        <end position="112"/>
    </location>
</feature>
<dbReference type="InterPro" id="IPR050109">
    <property type="entry name" value="HTH-type_TetR-like_transc_reg"/>
</dbReference>
<evidence type="ECO:0000256" key="2">
    <source>
        <dbReference type="PROSITE-ProRule" id="PRU00335"/>
    </source>
</evidence>
<dbReference type="GO" id="GO:0045892">
    <property type="term" value="P:negative regulation of DNA-templated transcription"/>
    <property type="evidence" value="ECO:0007669"/>
    <property type="project" value="InterPro"/>
</dbReference>
<dbReference type="Pfam" id="PF08362">
    <property type="entry name" value="TetR_C_3"/>
    <property type="match status" value="1"/>
</dbReference>
<dbReference type="Gene3D" id="1.10.10.60">
    <property type="entry name" value="Homeodomain-like"/>
    <property type="match status" value="1"/>
</dbReference>
<evidence type="ECO:0000313" key="6">
    <source>
        <dbReference type="Proteomes" id="UP000247540"/>
    </source>
</evidence>
<reference evidence="5 6" key="1">
    <citation type="submission" date="2018-06" db="EMBL/GenBank/DDBJ databases">
        <title>Genomic Encyclopedia of Type Strains, Phase III (KMG-III): the genomes of soil and plant-associated and newly described type strains.</title>
        <authorList>
            <person name="Whitman W."/>
        </authorList>
    </citation>
    <scope>NUCLEOTIDE SEQUENCE [LARGE SCALE GENOMIC DNA]</scope>
    <source>
        <strain evidence="5 6">CECT 7646</strain>
    </source>
</reference>
<dbReference type="SUPFAM" id="SSF48498">
    <property type="entry name" value="Tetracyclin repressor-like, C-terminal domain"/>
    <property type="match status" value="1"/>
</dbReference>
<feature type="region of interest" description="Disordered" evidence="3">
    <location>
        <begin position="1"/>
        <end position="61"/>
    </location>
</feature>
<evidence type="ECO:0000313" key="5">
    <source>
        <dbReference type="EMBL" id="PYE78356.1"/>
    </source>
</evidence>
<comment type="caution">
    <text evidence="5">The sequence shown here is derived from an EMBL/GenBank/DDBJ whole genome shotgun (WGS) entry which is preliminary data.</text>
</comment>
<keyword evidence="6" id="KW-1185">Reference proteome</keyword>
<dbReference type="PRINTS" id="PR00455">
    <property type="entry name" value="HTHTETR"/>
</dbReference>
<feature type="domain" description="HTH tetR-type" evidence="4">
    <location>
        <begin position="70"/>
        <end position="130"/>
    </location>
</feature>
<dbReference type="Gene3D" id="1.10.357.10">
    <property type="entry name" value="Tetracycline Repressor, domain 2"/>
    <property type="match status" value="1"/>
</dbReference>
<dbReference type="InterPro" id="IPR009057">
    <property type="entry name" value="Homeodomain-like_sf"/>
</dbReference>